<feature type="compositionally biased region" description="Basic residues" evidence="1">
    <location>
        <begin position="87"/>
        <end position="96"/>
    </location>
</feature>
<reference evidence="3" key="3">
    <citation type="journal article" date="2010" name="Genome Res.">
        <title>Population genomic sequencing of Coccidioides fungi reveals recent hybridization and transposon control.</title>
        <authorList>
            <person name="Neafsey D.E."/>
            <person name="Barker B.M."/>
            <person name="Sharpton T.J."/>
            <person name="Stajich J.E."/>
            <person name="Park D.J."/>
            <person name="Whiston E."/>
            <person name="Hung C.-Y."/>
            <person name="McMahan C."/>
            <person name="White J."/>
            <person name="Sykes S."/>
            <person name="Heiman D."/>
            <person name="Young S."/>
            <person name="Zeng Q."/>
            <person name="Abouelleil A."/>
            <person name="Aftuck L."/>
            <person name="Bessette D."/>
            <person name="Brown A."/>
            <person name="FitzGerald M."/>
            <person name="Lui A."/>
            <person name="Macdonald J.P."/>
            <person name="Priest M."/>
            <person name="Orbach M.J."/>
            <person name="Galgiani J.N."/>
            <person name="Kirkland T.N."/>
            <person name="Cole G.T."/>
            <person name="Birren B.W."/>
            <person name="Henn M.R."/>
            <person name="Taylor J.W."/>
            <person name="Rounsley S.D."/>
        </authorList>
    </citation>
    <scope>NUCLEOTIDE SEQUENCE [LARGE SCALE GENOMIC DNA]</scope>
    <source>
        <strain evidence="3">RMSCC 3488</strain>
    </source>
</reference>
<gene>
    <name evidence="2" type="ORF">CPAG_00277</name>
</gene>
<accession>A0A0J6F4M6</accession>
<reference evidence="3" key="2">
    <citation type="journal article" date="2009" name="Genome Res.">
        <title>Comparative genomic analyses of the human fungal pathogens Coccidioides and their relatives.</title>
        <authorList>
            <person name="Sharpton T.J."/>
            <person name="Stajich J.E."/>
            <person name="Rounsley S.D."/>
            <person name="Gardner M.J."/>
            <person name="Wortman J.R."/>
            <person name="Jordar V.S."/>
            <person name="Maiti R."/>
            <person name="Kodira C.D."/>
            <person name="Neafsey D.E."/>
            <person name="Zeng Q."/>
            <person name="Hung C.-Y."/>
            <person name="McMahan C."/>
            <person name="Muszewska A."/>
            <person name="Grynberg M."/>
            <person name="Mandel M.A."/>
            <person name="Kellner E.M."/>
            <person name="Barker B.M."/>
            <person name="Galgiani J.N."/>
            <person name="Orbach M.J."/>
            <person name="Kirkland T.N."/>
            <person name="Cole G.T."/>
            <person name="Henn M.R."/>
            <person name="Birren B.W."/>
            <person name="Taylor J.W."/>
        </authorList>
    </citation>
    <scope>NUCLEOTIDE SEQUENCE [LARGE SCALE GENOMIC DNA]</scope>
    <source>
        <strain evidence="3">RMSCC 3488</strain>
    </source>
</reference>
<dbReference type="EMBL" id="DS268109">
    <property type="protein sequence ID" value="KMM63924.1"/>
    <property type="molecule type" value="Genomic_DNA"/>
</dbReference>
<evidence type="ECO:0000256" key="1">
    <source>
        <dbReference type="SAM" id="MobiDB-lite"/>
    </source>
</evidence>
<reference evidence="2 3" key="1">
    <citation type="submission" date="2007-06" db="EMBL/GenBank/DDBJ databases">
        <title>The Genome Sequence of Coccidioides posadasii RMSCC_3488.</title>
        <authorList>
            <consortium name="Coccidioides Genome Resources Consortium"/>
            <consortium name="The Broad Institute Genome Sequencing Platform"/>
            <person name="Henn M.R."/>
            <person name="Sykes S."/>
            <person name="Young S."/>
            <person name="Jaffe D."/>
            <person name="Berlin A."/>
            <person name="Alvarez P."/>
            <person name="Butler J."/>
            <person name="Gnerre S."/>
            <person name="Grabherr M."/>
            <person name="Mauceli E."/>
            <person name="Brockman W."/>
            <person name="Kodira C."/>
            <person name="Alvarado L."/>
            <person name="Zeng Q."/>
            <person name="Crawford M."/>
            <person name="Antoine C."/>
            <person name="Devon K."/>
            <person name="Galgiani J."/>
            <person name="Orsborn K."/>
            <person name="Lewis M.L."/>
            <person name="Nusbaum C."/>
            <person name="Galagan J."/>
            <person name="Birren B."/>
        </authorList>
    </citation>
    <scope>NUCLEOTIDE SEQUENCE [LARGE SCALE GENOMIC DNA]</scope>
    <source>
        <strain evidence="2 3">RMSCC 3488</strain>
    </source>
</reference>
<sequence>MAIGEVGFLQVVRKILKASSSAEPYVKSRNDFSSAIHIMRMGMYGTPRIDVSDRCHWPLSVRVLLVTTRPKQQSMPCLFTVANEKNRRQRNTRRHGPRMENPYGAAGWGPDSRGTVLMSNSPDGENKRGWLLGDPFCPPGTQAPSNHVIEWRALSECAMSVWD</sequence>
<proteinExistence type="predicted"/>
<dbReference type="Proteomes" id="UP000054567">
    <property type="component" value="Unassembled WGS sequence"/>
</dbReference>
<feature type="region of interest" description="Disordered" evidence="1">
    <location>
        <begin position="86"/>
        <end position="112"/>
    </location>
</feature>
<dbReference type="VEuPathDB" id="FungiDB:CPAG_00277"/>
<dbReference type="AlphaFoldDB" id="A0A0J6F4M6"/>
<evidence type="ECO:0000313" key="2">
    <source>
        <dbReference type="EMBL" id="KMM63924.1"/>
    </source>
</evidence>
<name>A0A0J6F4M6_COCPO</name>
<protein>
    <submittedName>
        <fullName evidence="2">Uncharacterized protein</fullName>
    </submittedName>
</protein>
<evidence type="ECO:0000313" key="3">
    <source>
        <dbReference type="Proteomes" id="UP000054567"/>
    </source>
</evidence>
<organism evidence="2 3">
    <name type="scientific">Coccidioides posadasii RMSCC 3488</name>
    <dbReference type="NCBI Taxonomy" id="454284"/>
    <lineage>
        <taxon>Eukaryota</taxon>
        <taxon>Fungi</taxon>
        <taxon>Dikarya</taxon>
        <taxon>Ascomycota</taxon>
        <taxon>Pezizomycotina</taxon>
        <taxon>Eurotiomycetes</taxon>
        <taxon>Eurotiomycetidae</taxon>
        <taxon>Onygenales</taxon>
        <taxon>Onygenaceae</taxon>
        <taxon>Coccidioides</taxon>
    </lineage>
</organism>